<comment type="catalytic activity">
    <reaction evidence="4">
        <text>D-erythrose 4-phosphate + phosphoenolpyruvate + H2O = 7-phospho-2-dehydro-3-deoxy-D-arabino-heptonate + phosphate</text>
        <dbReference type="Rhea" id="RHEA:14717"/>
        <dbReference type="ChEBI" id="CHEBI:15377"/>
        <dbReference type="ChEBI" id="CHEBI:16897"/>
        <dbReference type="ChEBI" id="CHEBI:43474"/>
        <dbReference type="ChEBI" id="CHEBI:58394"/>
        <dbReference type="ChEBI" id="CHEBI:58702"/>
        <dbReference type="EC" id="2.5.1.54"/>
    </reaction>
</comment>
<protein>
    <recommendedName>
        <fullName evidence="4">Phospho-2-dehydro-3-deoxyheptonate aldolase</fullName>
        <ecNumber evidence="4">2.5.1.54</ecNumber>
    </recommendedName>
</protein>
<proteinExistence type="inferred from homology"/>
<evidence type="ECO:0000256" key="4">
    <source>
        <dbReference type="RuleBase" id="RU363071"/>
    </source>
</evidence>
<gene>
    <name evidence="5" type="ORF">CHI95_21520</name>
</gene>
<evidence type="ECO:0000256" key="3">
    <source>
        <dbReference type="PIRSR" id="PIRSR602480-1"/>
    </source>
</evidence>
<organism evidence="5 6">
    <name type="scientific">Providencia rettgeri</name>
    <dbReference type="NCBI Taxonomy" id="587"/>
    <lineage>
        <taxon>Bacteria</taxon>
        <taxon>Pseudomonadati</taxon>
        <taxon>Pseudomonadota</taxon>
        <taxon>Gammaproteobacteria</taxon>
        <taxon>Enterobacterales</taxon>
        <taxon>Morganellaceae</taxon>
        <taxon>Providencia</taxon>
    </lineage>
</organism>
<comment type="similarity">
    <text evidence="1 4">Belongs to the class-II DAHP synthase family.</text>
</comment>
<evidence type="ECO:0000313" key="5">
    <source>
        <dbReference type="EMBL" id="OZS72552.1"/>
    </source>
</evidence>
<keyword evidence="3" id="KW-0464">Manganese</keyword>
<evidence type="ECO:0000256" key="2">
    <source>
        <dbReference type="ARBA" id="ARBA00022679"/>
    </source>
</evidence>
<feature type="binding site" evidence="3">
    <location>
        <begin position="284"/>
        <end position="285"/>
    </location>
    <ligand>
        <name>phosphoenolpyruvate</name>
        <dbReference type="ChEBI" id="CHEBI:58702"/>
    </ligand>
</feature>
<dbReference type="Pfam" id="PF01474">
    <property type="entry name" value="DAHP_synth_2"/>
    <property type="match status" value="1"/>
</dbReference>
<accession>A0A264VMM6</accession>
<dbReference type="Gene3D" id="3.20.20.70">
    <property type="entry name" value="Aldolase class I"/>
    <property type="match status" value="1"/>
</dbReference>
<feature type="binding site" evidence="3">
    <location>
        <position position="412"/>
    </location>
    <ligand>
        <name>Mn(2+)</name>
        <dbReference type="ChEBI" id="CHEBI:29035"/>
    </ligand>
</feature>
<dbReference type="RefSeq" id="WP_094962900.1">
    <property type="nucleotide sequence ID" value="NZ_NOWC01000035.1"/>
</dbReference>
<comment type="cofactor">
    <cofactor evidence="3">
        <name>Mn(2+)</name>
        <dbReference type="ChEBI" id="CHEBI:29035"/>
    </cofactor>
    <cofactor evidence="3">
        <name>Co(2+)</name>
        <dbReference type="ChEBI" id="CHEBI:48828"/>
    </cofactor>
    <cofactor evidence="3">
        <name>Cd(2+)</name>
        <dbReference type="ChEBI" id="CHEBI:48775"/>
    </cofactor>
    <text evidence="3">Binds 1 divalent cation per subunit. The enzyme is active with manganese, cobalt or cadmium ions.</text>
</comment>
<dbReference type="InterPro" id="IPR002480">
    <property type="entry name" value="DAHP_synth_2"/>
</dbReference>
<dbReference type="AlphaFoldDB" id="A0A264VMM6"/>
<keyword evidence="3" id="KW-0170">Cobalt</keyword>
<dbReference type="PANTHER" id="PTHR21337">
    <property type="entry name" value="PHOSPHO-2-DEHYDRO-3-DEOXYHEPTONATE ALDOLASE 1, 2"/>
    <property type="match status" value="1"/>
</dbReference>
<feature type="binding site" evidence="3">
    <location>
        <position position="95"/>
    </location>
    <ligand>
        <name>Mn(2+)</name>
        <dbReference type="ChEBI" id="CHEBI:29035"/>
    </ligand>
</feature>
<dbReference type="EMBL" id="NOWC01000035">
    <property type="protein sequence ID" value="OZS72552.1"/>
    <property type="molecule type" value="Genomic_DNA"/>
</dbReference>
<dbReference type="EC" id="2.5.1.54" evidence="4"/>
<dbReference type="Proteomes" id="UP000216001">
    <property type="component" value="Unassembled WGS sequence"/>
</dbReference>
<dbReference type="PANTHER" id="PTHR21337:SF0">
    <property type="entry name" value="PHOSPHO-2-DEHYDRO-3-DEOXYHEPTONATE ALDOLASE"/>
    <property type="match status" value="1"/>
</dbReference>
<sequence>MLLSYDYDVIIGKHNDISHHKKGSYNQSTLWRPSSWKDFPIEQNPHYPDKCALEYFQNNIHNHPPLVLASEIRSFKNILSSVTEGKAFILQGGDCAESFNNCQSTVIRDFMFTFNQMAGLISQATHLPVIKIGRIAGQYAKPRSNSFETQNGIELPSFRGEIINGADFSEKSRTPDPQRMLSAYHYSSATLNLIRAINTSDPTEYQSRLNIKVYPGSTEQTHYMSFLEDLYKTANYLSQKENVIKPMYISHEALLLPYEEAMTRKDSKDNKWYNCSAHMVWVGERTRDLKKAHIEYLRGIENPIGIKCGPNITSDTLLKLIKKLNPSQEKGKIVIIIRMGTGVIKQKLPALIKSIQSSREFVIWMIDPMHGNTKNAKEGYKTRYFTDITDEMIQFIHILKEAGVHPGGVHLEMTGLDVTECTGGIPEISEEDISYRYQSLCDPRLNRMQSLEIAYLLGKNWN</sequence>
<feature type="binding site" evidence="3">
    <location>
        <position position="134"/>
    </location>
    <ligand>
        <name>phosphoenolpyruvate</name>
        <dbReference type="ChEBI" id="CHEBI:58702"/>
    </ligand>
</feature>
<dbReference type="GO" id="GO:0009073">
    <property type="term" value="P:aromatic amino acid family biosynthetic process"/>
    <property type="evidence" value="ECO:0007669"/>
    <property type="project" value="InterPro"/>
</dbReference>
<comment type="caution">
    <text evidence="5">The sequence shown here is derived from an EMBL/GenBank/DDBJ whole genome shotgun (WGS) entry which is preliminary data.</text>
</comment>
<feature type="binding site" evidence="3">
    <location>
        <position position="338"/>
    </location>
    <ligand>
        <name>phosphoenolpyruvate</name>
        <dbReference type="ChEBI" id="CHEBI:58702"/>
    </ligand>
</feature>
<dbReference type="InterPro" id="IPR013785">
    <property type="entry name" value="Aldolase_TIM"/>
</dbReference>
<name>A0A264VMM6_PRORE</name>
<feature type="binding site" evidence="3">
    <location>
        <position position="442"/>
    </location>
    <ligand>
        <name>Mn(2+)</name>
        <dbReference type="ChEBI" id="CHEBI:29035"/>
    </ligand>
</feature>
<evidence type="ECO:0000256" key="1">
    <source>
        <dbReference type="ARBA" id="ARBA00008911"/>
    </source>
</evidence>
<dbReference type="SUPFAM" id="SSF51569">
    <property type="entry name" value="Aldolase"/>
    <property type="match status" value="1"/>
</dbReference>
<keyword evidence="2 4" id="KW-0808">Transferase</keyword>
<evidence type="ECO:0000313" key="6">
    <source>
        <dbReference type="Proteomes" id="UP000216001"/>
    </source>
</evidence>
<keyword evidence="3" id="KW-0104">Cadmium</keyword>
<feature type="binding site" evidence="3">
    <location>
        <position position="307"/>
    </location>
    <ligand>
        <name>phosphoenolpyruvate</name>
        <dbReference type="ChEBI" id="CHEBI:58702"/>
    </ligand>
</feature>
<dbReference type="GO" id="GO:0003849">
    <property type="term" value="F:3-deoxy-7-phosphoheptulonate synthase activity"/>
    <property type="evidence" value="ECO:0007669"/>
    <property type="project" value="UniProtKB-EC"/>
</dbReference>
<feature type="binding site" evidence="3">
    <location>
        <position position="370"/>
    </location>
    <ligand>
        <name>Mn(2+)</name>
        <dbReference type="ChEBI" id="CHEBI:29035"/>
    </ligand>
</feature>
<reference evidence="5 6" key="1">
    <citation type="submission" date="2017-07" db="EMBL/GenBank/DDBJ databases">
        <title>blaIMP-27 on transferable plasmids in Proteus mirabilis and Providencia rettgeri.</title>
        <authorList>
            <person name="Potter R."/>
        </authorList>
    </citation>
    <scope>NUCLEOTIDE SEQUENCE [LARGE SCALE GENOMIC DNA]</scope>
    <source>
        <strain evidence="5 6">PR1</strain>
    </source>
</reference>